<dbReference type="SUPFAM" id="SSF52540">
    <property type="entry name" value="P-loop containing nucleoside triphosphate hydrolases"/>
    <property type="match status" value="1"/>
</dbReference>
<dbReference type="InterPro" id="IPR039421">
    <property type="entry name" value="Type_1_exporter"/>
</dbReference>
<dbReference type="GO" id="GO:0005524">
    <property type="term" value="F:ATP binding"/>
    <property type="evidence" value="ECO:0007669"/>
    <property type="project" value="UniProtKB-KW"/>
</dbReference>
<feature type="compositionally biased region" description="Acidic residues" evidence="7">
    <location>
        <begin position="400"/>
        <end position="410"/>
    </location>
</feature>
<dbReference type="GO" id="GO:0016020">
    <property type="term" value="C:membrane"/>
    <property type="evidence" value="ECO:0007669"/>
    <property type="project" value="UniProtKB-SubCell"/>
</dbReference>
<evidence type="ECO:0000313" key="10">
    <source>
        <dbReference type="EMBL" id="PIC23596.1"/>
    </source>
</evidence>
<feature type="domain" description="ABC transmembrane type-1" evidence="9">
    <location>
        <begin position="823"/>
        <end position="1099"/>
    </location>
</feature>
<dbReference type="GO" id="GO:0000398">
    <property type="term" value="P:mRNA splicing, via spliceosome"/>
    <property type="evidence" value="ECO:0007669"/>
    <property type="project" value="InterPro"/>
</dbReference>
<evidence type="ECO:0000256" key="1">
    <source>
        <dbReference type="ARBA" id="ARBA00004141"/>
    </source>
</evidence>
<protein>
    <recommendedName>
        <fullName evidence="12">ABC transporter domain-containing protein</fullName>
    </recommendedName>
</protein>
<name>A0A2G5T936_9PELO</name>
<dbReference type="Gene3D" id="3.40.50.300">
    <property type="entry name" value="P-loop containing nucleotide triphosphate hydrolases"/>
    <property type="match status" value="1"/>
</dbReference>
<dbReference type="PANTHER" id="PTHR43394">
    <property type="entry name" value="ATP-DEPENDENT PERMEASE MDL1, MITOCHONDRIAL"/>
    <property type="match status" value="1"/>
</dbReference>
<evidence type="ECO:0000256" key="4">
    <source>
        <dbReference type="ARBA" id="ARBA00022840"/>
    </source>
</evidence>
<dbReference type="Proteomes" id="UP000230233">
    <property type="component" value="Chromosome V"/>
</dbReference>
<evidence type="ECO:0000313" key="11">
    <source>
        <dbReference type="Proteomes" id="UP000230233"/>
    </source>
</evidence>
<reference evidence="11" key="1">
    <citation type="submission" date="2017-10" db="EMBL/GenBank/DDBJ databases">
        <title>Rapid genome shrinkage in a self-fertile nematode reveals novel sperm competition proteins.</title>
        <authorList>
            <person name="Yin D."/>
            <person name="Schwarz E.M."/>
            <person name="Thomas C.G."/>
            <person name="Felde R.L."/>
            <person name="Korf I.F."/>
            <person name="Cutter A.D."/>
            <person name="Schartner C.M."/>
            <person name="Ralston E.J."/>
            <person name="Meyer B.J."/>
            <person name="Haag E.S."/>
        </authorList>
    </citation>
    <scope>NUCLEOTIDE SEQUENCE [LARGE SCALE GENOMIC DNA]</scope>
    <source>
        <strain evidence="11">JU1422</strain>
    </source>
</reference>
<evidence type="ECO:0000256" key="7">
    <source>
        <dbReference type="SAM" id="MobiDB-lite"/>
    </source>
</evidence>
<organism evidence="10 11">
    <name type="scientific">Caenorhabditis nigoni</name>
    <dbReference type="NCBI Taxonomy" id="1611254"/>
    <lineage>
        <taxon>Eukaryota</taxon>
        <taxon>Metazoa</taxon>
        <taxon>Ecdysozoa</taxon>
        <taxon>Nematoda</taxon>
        <taxon>Chromadorea</taxon>
        <taxon>Rhabditida</taxon>
        <taxon>Rhabditina</taxon>
        <taxon>Rhabditomorpha</taxon>
        <taxon>Rhabditoidea</taxon>
        <taxon>Rhabditidae</taxon>
        <taxon>Peloderinae</taxon>
        <taxon>Caenorhabditis</taxon>
    </lineage>
</organism>
<dbReference type="FunFam" id="3.40.50.300:FF:000218">
    <property type="entry name" value="Multidrug ABC transporter ATP-binding protein"/>
    <property type="match status" value="1"/>
</dbReference>
<dbReference type="Gene3D" id="1.20.1560.10">
    <property type="entry name" value="ABC transporter type 1, transmembrane domain"/>
    <property type="match status" value="1"/>
</dbReference>
<feature type="region of interest" description="Disordered" evidence="7">
    <location>
        <begin position="756"/>
        <end position="788"/>
    </location>
</feature>
<dbReference type="SUPFAM" id="SSF90123">
    <property type="entry name" value="ABC transporter transmembrane region"/>
    <property type="match status" value="1"/>
</dbReference>
<feature type="compositionally biased region" description="Acidic residues" evidence="7">
    <location>
        <begin position="626"/>
        <end position="637"/>
    </location>
</feature>
<feature type="compositionally biased region" description="Basic and acidic residues" evidence="7">
    <location>
        <begin position="570"/>
        <end position="591"/>
    </location>
</feature>
<feature type="compositionally biased region" description="Basic and acidic residues" evidence="7">
    <location>
        <begin position="18"/>
        <end position="27"/>
    </location>
</feature>
<evidence type="ECO:0000256" key="6">
    <source>
        <dbReference type="ARBA" id="ARBA00023136"/>
    </source>
</evidence>
<feature type="region of interest" description="Disordered" evidence="7">
    <location>
        <begin position="664"/>
        <end position="723"/>
    </location>
</feature>
<dbReference type="InterPro" id="IPR003593">
    <property type="entry name" value="AAA+_ATPase"/>
</dbReference>
<dbReference type="SMART" id="SM00382">
    <property type="entry name" value="AAA"/>
    <property type="match status" value="1"/>
</dbReference>
<dbReference type="InterPro" id="IPR017871">
    <property type="entry name" value="ABC_transporter-like_CS"/>
</dbReference>
<feature type="compositionally biased region" description="Basic and acidic residues" evidence="7">
    <location>
        <begin position="762"/>
        <end position="778"/>
    </location>
</feature>
<dbReference type="PROSITE" id="PS00211">
    <property type="entry name" value="ABC_TRANSPORTER_1"/>
    <property type="match status" value="1"/>
</dbReference>
<dbReference type="PROSITE" id="PS50929">
    <property type="entry name" value="ABC_TM1F"/>
    <property type="match status" value="1"/>
</dbReference>
<feature type="region of interest" description="Disordered" evidence="7">
    <location>
        <begin position="348"/>
        <end position="451"/>
    </location>
</feature>
<dbReference type="EMBL" id="PDUG01000005">
    <property type="protein sequence ID" value="PIC23596.1"/>
    <property type="molecule type" value="Genomic_DNA"/>
</dbReference>
<gene>
    <name evidence="10" type="primary">Cni-F19F10.9</name>
    <name evidence="10" type="synonym">Cnig_chr_V.g17245</name>
    <name evidence="10" type="ORF">B9Z55_017245</name>
</gene>
<dbReference type="InterPro" id="IPR027417">
    <property type="entry name" value="P-loop_NTPase"/>
</dbReference>
<dbReference type="GO" id="GO:0046540">
    <property type="term" value="C:U4/U6 x U5 tri-snRNP complex"/>
    <property type="evidence" value="ECO:0007669"/>
    <property type="project" value="InterPro"/>
</dbReference>
<feature type="compositionally biased region" description="Basic residues" evidence="7">
    <location>
        <begin position="348"/>
        <end position="364"/>
    </location>
</feature>
<dbReference type="InterPro" id="IPR003439">
    <property type="entry name" value="ABC_transporter-like_ATP-bd"/>
</dbReference>
<dbReference type="InterPro" id="IPR005011">
    <property type="entry name" value="SNU66/SART1"/>
</dbReference>
<keyword evidence="4" id="KW-0067">ATP-binding</keyword>
<keyword evidence="11" id="KW-1185">Reference proteome</keyword>
<feature type="region of interest" description="Disordered" evidence="7">
    <location>
        <begin position="561"/>
        <end position="649"/>
    </location>
</feature>
<dbReference type="PROSITE" id="PS50893">
    <property type="entry name" value="ABC_TRANSPORTER_2"/>
    <property type="match status" value="1"/>
</dbReference>
<feature type="compositionally biased region" description="Basic and acidic residues" evidence="7">
    <location>
        <begin position="74"/>
        <end position="88"/>
    </location>
</feature>
<accession>A0A2G5T936</accession>
<keyword evidence="2" id="KW-0812">Transmembrane</keyword>
<feature type="compositionally biased region" description="Basic and acidic residues" evidence="7">
    <location>
        <begin position="680"/>
        <end position="707"/>
    </location>
</feature>
<dbReference type="GO" id="GO:0015421">
    <property type="term" value="F:ABC-type oligopeptide transporter activity"/>
    <property type="evidence" value="ECO:0007669"/>
    <property type="project" value="TreeGrafter"/>
</dbReference>
<evidence type="ECO:0000256" key="2">
    <source>
        <dbReference type="ARBA" id="ARBA00022692"/>
    </source>
</evidence>
<feature type="domain" description="ABC transporter" evidence="8">
    <location>
        <begin position="1132"/>
        <end position="1367"/>
    </location>
</feature>
<keyword evidence="5" id="KW-1133">Transmembrane helix</keyword>
<feature type="compositionally biased region" description="Basic residues" evidence="7">
    <location>
        <begin position="1"/>
        <end position="10"/>
    </location>
</feature>
<proteinExistence type="predicted"/>
<dbReference type="GO" id="GO:0016887">
    <property type="term" value="F:ATP hydrolysis activity"/>
    <property type="evidence" value="ECO:0007669"/>
    <property type="project" value="InterPro"/>
</dbReference>
<evidence type="ECO:0000256" key="5">
    <source>
        <dbReference type="ARBA" id="ARBA00022989"/>
    </source>
</evidence>
<dbReference type="InterPro" id="IPR036640">
    <property type="entry name" value="ABC1_TM_sf"/>
</dbReference>
<dbReference type="InterPro" id="IPR045347">
    <property type="entry name" value="HIND"/>
</dbReference>
<feature type="compositionally biased region" description="Polar residues" evidence="7">
    <location>
        <begin position="665"/>
        <end position="676"/>
    </location>
</feature>
<dbReference type="OrthoDB" id="5583at2759"/>
<dbReference type="InterPro" id="IPR011527">
    <property type="entry name" value="ABC1_TM_dom"/>
</dbReference>
<dbReference type="Pfam" id="PF03343">
    <property type="entry name" value="SART-1"/>
    <property type="match status" value="1"/>
</dbReference>
<evidence type="ECO:0008006" key="12">
    <source>
        <dbReference type="Google" id="ProtNLM"/>
    </source>
</evidence>
<evidence type="ECO:0000259" key="8">
    <source>
        <dbReference type="PROSITE" id="PS50893"/>
    </source>
</evidence>
<dbReference type="Pfam" id="PF19252">
    <property type="entry name" value="HIND"/>
    <property type="match status" value="1"/>
</dbReference>
<keyword evidence="6" id="KW-0472">Membrane</keyword>
<evidence type="ECO:0000259" key="9">
    <source>
        <dbReference type="PROSITE" id="PS50929"/>
    </source>
</evidence>
<dbReference type="STRING" id="1611254.A0A2G5T936"/>
<comment type="caution">
    <text evidence="10">The sequence shown here is derived from an EMBL/GenBank/DDBJ whole genome shotgun (WGS) entry which is preliminary data.</text>
</comment>
<feature type="compositionally biased region" description="Basic and acidic residues" evidence="7">
    <location>
        <begin position="384"/>
        <end position="399"/>
    </location>
</feature>
<feature type="region of interest" description="Disordered" evidence="7">
    <location>
        <begin position="1"/>
        <end position="88"/>
    </location>
</feature>
<dbReference type="FunFam" id="1.20.1560.10:FF:000193">
    <property type="entry name" value="ABC transporter B family member 7"/>
    <property type="match status" value="1"/>
</dbReference>
<sequence>MSSKYAKKRKQLDDDTSEAGRSRRDSSRSPSPPRSKRSAKQREPEDNGEPAESMSIEETNKLRASLGLAPLETNDNKERDADDGTNEKIYNEDGFEFRHRKAENLADKKKEKEIKEKLEIAKQKRDVYSKVLKAKKLADSDDEDGAAGFVERMRRKEDEAKKAAERAAAFDQLDEELGVSATVEKARKQKRPKGPKGPSATAGMVIGHGKEAFVEGDQILVLQDKGILDDGDEVLVNPNMLDDERHVRNVELRKRKDPNRNFDEDVDEFGNLKNFGVLAKYDETLEGEQKKQFRLDETGGVDLEEEKREMEAFRRMKMAGKRLESLETKKYELASEFYTQDEMTQFRKVKKGKKEKNIRKRKVLKASDLEPVEKAGQNFGRRRRDSDDVADDGKKAEDDVKMEEEGELPAEEDKKWKKAMTGNGVDLQRLQKLRASTRQKDSDEDSDDDLMFTGGVDLTGVVIDDDAEDELHSILAKTRKVKQIDGKEDDVGKRVQSMLTSHGGKMELDDEDVKPTVREGQLFIDSTTEYCRHVGEITTLGIGGNRNVDVSEVKKVVKEEVPEEETDGFEQWKRAKVDKDIKEKEKRKLRDQGGWLAAGKPMDSNIRIDSDDEDALEEAKKRKWSDEEDSEEDEEKDEYAPALGREVDVSKGVGQMLKLAGQKGYLQNPNAKSHSGPSLDHLKNKASHRVDGSRFDPDDRNAKKADRLQSQNRGPTMPFAEKTDYKPDVNISYVDRKGRDMDAKDAYRELSYKFHGRNPGKKQLEKRANRKDKEERMLKTNSYDTPLGTLSKQLKKQKQLSTPYLVLSGSTDHSSLKKELPYFLLICECICSIYEPVLFKQMNKDMFGDGPHEISSCSKWQSLRLFLIILTATRQYYMGLAKLRATVDLRSLVYENILHQPISFFDQNQSGELSTLLASNCGTIASYTPDLISEVAKDVFFVVGDVMYLVNLSWQLTLLVLVSAPVIGLVTVHFGDKKRMFSEEIVASDARCNGTAGEAFSGARTIRSMAAESTELHKYNLVNEEYYSIRSKDVGSDSSHGFLVDLAWRLISWSIYVYGHYLREYNLMDGQALSVFVIYHSRSLGALTRLIKTYSDGMKTIGKSKKVLEILNSNPKSKLHSGTEKPNVVGGITIEDVDFAYENNGKRILKNLNLSIAPGQTVALVGPSGHGKSTIVSLLQRFYAPTSGRILLDQTPIQSIDHKFYHSKVALVAQEPVLFSGTIRENILYGYEEGSEEDMMRVARMANVDEFVSKMADGYDTVIGERGIRLSGGQKQRVAIARALVRNPRVLILDEATSALDVESESLVQEALARCSVGMTVVVIAHRLSTVRDADKIAVINEGCVAEWGSHQELMKDSNGMYYKLVRRQVDLMGGTFG</sequence>
<evidence type="ECO:0000256" key="3">
    <source>
        <dbReference type="ARBA" id="ARBA00022741"/>
    </source>
</evidence>
<dbReference type="Pfam" id="PF00005">
    <property type="entry name" value="ABC_tran"/>
    <property type="match status" value="1"/>
</dbReference>
<dbReference type="PANTHER" id="PTHR43394:SF1">
    <property type="entry name" value="ATP-BINDING CASSETTE SUB-FAMILY B MEMBER 10, MITOCHONDRIAL"/>
    <property type="match status" value="1"/>
</dbReference>
<keyword evidence="3" id="KW-0547">Nucleotide-binding</keyword>
<dbReference type="Pfam" id="PF00664">
    <property type="entry name" value="ABC_membrane"/>
    <property type="match status" value="1"/>
</dbReference>
<comment type="subcellular location">
    <subcellularLocation>
        <location evidence="1">Membrane</location>
        <topology evidence="1">Multi-pass membrane protein</topology>
    </subcellularLocation>
</comment>